<protein>
    <submittedName>
        <fullName evidence="1">Uncharacterized protein</fullName>
    </submittedName>
</protein>
<dbReference type="EMBL" id="PKSL01000020">
    <property type="protein sequence ID" value="POW14160.1"/>
    <property type="molecule type" value="Genomic_DNA"/>
</dbReference>
<name>A0A2S4VXC4_9BASI</name>
<dbReference type="Proteomes" id="UP000239156">
    <property type="component" value="Unassembled WGS sequence"/>
</dbReference>
<accession>A0A2S4VXC4</accession>
<keyword evidence="2" id="KW-1185">Reference proteome</keyword>
<reference evidence="1" key="1">
    <citation type="submission" date="2017-12" db="EMBL/GenBank/DDBJ databases">
        <title>Gene loss provides genomic basis for host adaptation in cereal stripe rust fungi.</title>
        <authorList>
            <person name="Xia C."/>
        </authorList>
    </citation>
    <scope>NUCLEOTIDE SEQUENCE [LARGE SCALE GENOMIC DNA]</scope>
    <source>
        <strain evidence="1">93-210</strain>
    </source>
</reference>
<organism evidence="1 2">
    <name type="scientific">Puccinia striiformis</name>
    <dbReference type="NCBI Taxonomy" id="27350"/>
    <lineage>
        <taxon>Eukaryota</taxon>
        <taxon>Fungi</taxon>
        <taxon>Dikarya</taxon>
        <taxon>Basidiomycota</taxon>
        <taxon>Pucciniomycotina</taxon>
        <taxon>Pucciniomycetes</taxon>
        <taxon>Pucciniales</taxon>
        <taxon>Pucciniaceae</taxon>
        <taxon>Puccinia</taxon>
    </lineage>
</organism>
<comment type="caution">
    <text evidence="1">The sequence shown here is derived from an EMBL/GenBank/DDBJ whole genome shotgun (WGS) entry which is preliminary data.</text>
</comment>
<evidence type="ECO:0000313" key="1">
    <source>
        <dbReference type="EMBL" id="POW14160.1"/>
    </source>
</evidence>
<evidence type="ECO:0000313" key="2">
    <source>
        <dbReference type="Proteomes" id="UP000239156"/>
    </source>
</evidence>
<sequence>MKLTSPSESFQMKILLMTLKSCIYWGVTLKHLALEPRVMYQTLERRSSYQVSIQQSWIGLSIYLIDARGNGPGIPDEVRPISDPTSYIRKADGKFDITSPDGLIYSCDSCEFYIAKGCQVSGLRGGIRTDQTCDVEFQPREDGSDARD</sequence>
<dbReference type="VEuPathDB" id="FungiDB:PSTT_03187"/>
<dbReference type="VEuPathDB" id="FungiDB:PSHT_05099"/>
<gene>
    <name evidence="1" type="ORF">PSTT_03187</name>
</gene>
<proteinExistence type="predicted"/>
<dbReference type="AlphaFoldDB" id="A0A2S4VXC4"/>